<keyword evidence="2" id="KW-1185">Reference proteome</keyword>
<dbReference type="SUPFAM" id="SSF48371">
    <property type="entry name" value="ARM repeat"/>
    <property type="match status" value="1"/>
</dbReference>
<dbReference type="InterPro" id="IPR014825">
    <property type="entry name" value="DNA_alkylation"/>
</dbReference>
<organism evidence="1 2">
    <name type="scientific">Limosilactobacillus alvi</name>
    <dbReference type="NCBI Taxonomy" id="990412"/>
    <lineage>
        <taxon>Bacteria</taxon>
        <taxon>Bacillati</taxon>
        <taxon>Bacillota</taxon>
        <taxon>Bacilli</taxon>
        <taxon>Lactobacillales</taxon>
        <taxon>Lactobacillaceae</taxon>
        <taxon>Limosilactobacillus</taxon>
    </lineage>
</organism>
<dbReference type="Pfam" id="PF08713">
    <property type="entry name" value="DNA_alkylation"/>
    <property type="match status" value="1"/>
</dbReference>
<evidence type="ECO:0000313" key="2">
    <source>
        <dbReference type="Proteomes" id="UP000776629"/>
    </source>
</evidence>
<protein>
    <submittedName>
        <fullName evidence="1">DNA alkylation repair protein</fullName>
    </submittedName>
</protein>
<dbReference type="PANTHER" id="PTHR34070">
    <property type="entry name" value="ARMADILLO-TYPE FOLD"/>
    <property type="match status" value="1"/>
</dbReference>
<dbReference type="PANTHER" id="PTHR34070:SF1">
    <property type="entry name" value="DNA ALKYLATION REPAIR PROTEIN"/>
    <property type="match status" value="1"/>
</dbReference>
<dbReference type="RefSeq" id="WP_204776083.1">
    <property type="nucleotide sequence ID" value="NZ_JACJJQ010000007.1"/>
</dbReference>
<dbReference type="Gene3D" id="1.25.40.290">
    <property type="entry name" value="ARM repeat domains"/>
    <property type="match status" value="1"/>
</dbReference>
<gene>
    <name evidence="1" type="ORF">H5993_02500</name>
</gene>
<dbReference type="InterPro" id="IPR016024">
    <property type="entry name" value="ARM-type_fold"/>
</dbReference>
<accession>A0ABS2ENH3</accession>
<dbReference type="Gene3D" id="1.20.1660.10">
    <property type="entry name" value="Hypothetical protein (EF3068)"/>
    <property type="match status" value="1"/>
</dbReference>
<proteinExistence type="predicted"/>
<sequence>MYLEIKAKFEALANPDHAVPMAKYMRNQFKFYGIKAQPRKAAEKELIRQAKQAKVINWQSLAQIWDDPHREMQYFVADYLVGMARFLTYEDLPQMKKFVTTKQWWDTIDTLVKVYGKVGLQDDRVDNLMLTWSTAADFWLRRVAIEYQLLRKTKTKTDLLATILENNLGSDEFFINKAIGWALRDYSKTNPAWVQAFIENQQAGLSQLSIREGSKYL</sequence>
<dbReference type="Proteomes" id="UP000776629">
    <property type="component" value="Unassembled WGS sequence"/>
</dbReference>
<dbReference type="CDD" id="cd07064">
    <property type="entry name" value="AlkD_like_1"/>
    <property type="match status" value="1"/>
</dbReference>
<comment type="caution">
    <text evidence="1">The sequence shown here is derived from an EMBL/GenBank/DDBJ whole genome shotgun (WGS) entry which is preliminary data.</text>
</comment>
<dbReference type="EMBL" id="JACJJQ010000007">
    <property type="protein sequence ID" value="MBM6753637.1"/>
    <property type="molecule type" value="Genomic_DNA"/>
</dbReference>
<name>A0ABS2ENH3_9LACO</name>
<evidence type="ECO:0000313" key="1">
    <source>
        <dbReference type="EMBL" id="MBM6753637.1"/>
    </source>
</evidence>
<reference evidence="1 2" key="1">
    <citation type="journal article" date="2021" name="Sci. Rep.">
        <title>The distribution of antibiotic resistance genes in chicken gut microbiota commensals.</title>
        <authorList>
            <person name="Juricova H."/>
            <person name="Matiasovicova J."/>
            <person name="Kubasova T."/>
            <person name="Cejkova D."/>
            <person name="Rychlik I."/>
        </authorList>
    </citation>
    <scope>NUCLEOTIDE SEQUENCE [LARGE SCALE GENOMIC DNA]</scope>
    <source>
        <strain evidence="1 2">An810</strain>
    </source>
</reference>